<dbReference type="Gene3D" id="3.30.560.10">
    <property type="entry name" value="Glucose Oxidase, domain 3"/>
    <property type="match status" value="1"/>
</dbReference>
<evidence type="ECO:0000256" key="5">
    <source>
        <dbReference type="SAM" id="SignalP"/>
    </source>
</evidence>
<evidence type="ECO:0000256" key="1">
    <source>
        <dbReference type="ARBA" id="ARBA00001974"/>
    </source>
</evidence>
<evidence type="ECO:0000313" key="8">
    <source>
        <dbReference type="Proteomes" id="UP001479436"/>
    </source>
</evidence>
<proteinExistence type="inferred from homology"/>
<dbReference type="Pfam" id="PF00732">
    <property type="entry name" value="GMC_oxred_N"/>
    <property type="match status" value="1"/>
</dbReference>
<dbReference type="SUPFAM" id="SSF51905">
    <property type="entry name" value="FAD/NAD(P)-binding domain"/>
    <property type="match status" value="1"/>
</dbReference>
<keyword evidence="5" id="KW-0732">Signal</keyword>
<dbReference type="SUPFAM" id="SSF54373">
    <property type="entry name" value="FAD-linked reductases, C-terminal domain"/>
    <property type="match status" value="1"/>
</dbReference>
<dbReference type="Pfam" id="PF05199">
    <property type="entry name" value="GMC_oxred_C"/>
    <property type="match status" value="1"/>
</dbReference>
<dbReference type="PANTHER" id="PTHR11552:SF147">
    <property type="entry name" value="CHOLINE DEHYDROGENASE, MITOCHONDRIAL"/>
    <property type="match status" value="1"/>
</dbReference>
<keyword evidence="8" id="KW-1185">Reference proteome</keyword>
<evidence type="ECO:0000256" key="4">
    <source>
        <dbReference type="ARBA" id="ARBA00022827"/>
    </source>
</evidence>
<accession>A0ABR2WSC6</accession>
<comment type="cofactor">
    <cofactor evidence="1">
        <name>FAD</name>
        <dbReference type="ChEBI" id="CHEBI:57692"/>
    </cofactor>
</comment>
<feature type="domain" description="Glucose-methanol-choline oxidoreductase N-terminal" evidence="6">
    <location>
        <begin position="310"/>
        <end position="324"/>
    </location>
</feature>
<dbReference type="InterPro" id="IPR036188">
    <property type="entry name" value="FAD/NAD-bd_sf"/>
</dbReference>
<dbReference type="PROSITE" id="PS00624">
    <property type="entry name" value="GMC_OXRED_2"/>
    <property type="match status" value="1"/>
</dbReference>
<dbReference type="PANTHER" id="PTHR11552">
    <property type="entry name" value="GLUCOSE-METHANOL-CHOLINE GMC OXIDOREDUCTASE"/>
    <property type="match status" value="1"/>
</dbReference>
<gene>
    <name evidence="7" type="ORF">K7432_008162</name>
</gene>
<reference evidence="7 8" key="1">
    <citation type="submission" date="2023-04" db="EMBL/GenBank/DDBJ databases">
        <title>Genome of Basidiobolus ranarum AG-B5.</title>
        <authorList>
            <person name="Stajich J.E."/>
            <person name="Carter-House D."/>
            <person name="Gryganskyi A."/>
        </authorList>
    </citation>
    <scope>NUCLEOTIDE SEQUENCE [LARGE SCALE GENOMIC DNA]</scope>
    <source>
        <strain evidence="7 8">AG-B5</strain>
    </source>
</reference>
<dbReference type="Proteomes" id="UP001479436">
    <property type="component" value="Unassembled WGS sequence"/>
</dbReference>
<comment type="similarity">
    <text evidence="2">Belongs to the GMC oxidoreductase family.</text>
</comment>
<feature type="chain" id="PRO_5046971917" description="Glucose-methanol-choline oxidoreductase N-terminal domain-containing protein" evidence="5">
    <location>
        <begin position="23"/>
        <end position="595"/>
    </location>
</feature>
<organism evidence="7 8">
    <name type="scientific">Basidiobolus ranarum</name>
    <dbReference type="NCBI Taxonomy" id="34480"/>
    <lineage>
        <taxon>Eukaryota</taxon>
        <taxon>Fungi</taxon>
        <taxon>Fungi incertae sedis</taxon>
        <taxon>Zoopagomycota</taxon>
        <taxon>Entomophthoromycotina</taxon>
        <taxon>Basidiobolomycetes</taxon>
        <taxon>Basidiobolales</taxon>
        <taxon>Basidiobolaceae</taxon>
        <taxon>Basidiobolus</taxon>
    </lineage>
</organism>
<dbReference type="InterPro" id="IPR012132">
    <property type="entry name" value="GMC_OxRdtase"/>
</dbReference>
<evidence type="ECO:0000256" key="3">
    <source>
        <dbReference type="ARBA" id="ARBA00022630"/>
    </source>
</evidence>
<dbReference type="PIRSF" id="PIRSF000137">
    <property type="entry name" value="Alcohol_oxidase"/>
    <property type="match status" value="1"/>
</dbReference>
<sequence length="595" mass="66956">MVLGRNLLGLLLTVSLSLYAHGQQQEFDYVVVGSGAGGGVVATELAKAGFSTLLIEAGPDYQSSVTTTPVLHVRASEDPAISFEYFVKHYPESTGLRQNVFYPRVGALGGCPNHHAMIALYPNTRDFDLMATTTKDNGWKEKNMRKYFKRMERNYYRSEIFEPDHGFNGWFPTSYINFLRQLTLDPQFLGMLTDIIGNVFRDVNGYTLLGNLESDKEGRIFVPQNVDGKNYNRGDYSGYIKQVAGAGKLTIWTDTLATKIILDEQNTAKGVEFTQGQYLYKASPLSSDRNRQNATIGQVFAKKEIIISAGTFNTPQLLMLSGIGDQDHLKAMNISTKVNLPGVGRNMQDRYETPFVMKLDRKFSLLKDCKFWANSSDPCFNEYQKYRTGPYISNGVLSAYMDKSKSSLTEPDLFTLNLPVLFRGYFKGYSQLAADHPDSVSQLILKAHTKNRAGEVRLTSDSPFDTPYINFHYFEQGGDEDLDAIVKQIRLQRKRTNGIVWSQFEEYLPGKNLTTDDQLKQYIREISWGHHACCTAKVGEDSDPMAVLDSKFRVRGTKNLRVVDASVFPEIPGYFPVMFIHMVGQKVAEDILSSA</sequence>
<protein>
    <recommendedName>
        <fullName evidence="6">Glucose-methanol-choline oxidoreductase N-terminal domain-containing protein</fullName>
    </recommendedName>
</protein>
<evidence type="ECO:0000259" key="6">
    <source>
        <dbReference type="PROSITE" id="PS00624"/>
    </source>
</evidence>
<keyword evidence="4" id="KW-0274">FAD</keyword>
<name>A0ABR2WSC6_9FUNG</name>
<dbReference type="Gene3D" id="3.50.50.60">
    <property type="entry name" value="FAD/NAD(P)-binding domain"/>
    <property type="match status" value="1"/>
</dbReference>
<feature type="signal peptide" evidence="5">
    <location>
        <begin position="1"/>
        <end position="22"/>
    </location>
</feature>
<comment type="caution">
    <text evidence="7">The sequence shown here is derived from an EMBL/GenBank/DDBJ whole genome shotgun (WGS) entry which is preliminary data.</text>
</comment>
<keyword evidence="3" id="KW-0285">Flavoprotein</keyword>
<evidence type="ECO:0000256" key="2">
    <source>
        <dbReference type="ARBA" id="ARBA00010790"/>
    </source>
</evidence>
<evidence type="ECO:0000313" key="7">
    <source>
        <dbReference type="EMBL" id="KAK9764380.1"/>
    </source>
</evidence>
<dbReference type="InterPro" id="IPR007867">
    <property type="entry name" value="GMC_OxRtase_C"/>
</dbReference>
<dbReference type="InterPro" id="IPR000172">
    <property type="entry name" value="GMC_OxRdtase_N"/>
</dbReference>
<dbReference type="EMBL" id="JASJQH010000440">
    <property type="protein sequence ID" value="KAK9764380.1"/>
    <property type="molecule type" value="Genomic_DNA"/>
</dbReference>